<gene>
    <name evidence="1" type="ORF">FHR98_002058</name>
</gene>
<dbReference type="Gene3D" id="2.160.10.10">
    <property type="entry name" value="Hexapeptide repeat proteins"/>
    <property type="match status" value="1"/>
</dbReference>
<evidence type="ECO:0000313" key="2">
    <source>
        <dbReference type="Proteomes" id="UP000581135"/>
    </source>
</evidence>
<dbReference type="InterPro" id="IPR050484">
    <property type="entry name" value="Transf_Hexapept/Carb_Anhydrase"/>
</dbReference>
<dbReference type="Pfam" id="PF00132">
    <property type="entry name" value="Hexapep"/>
    <property type="match status" value="1"/>
</dbReference>
<name>A0A839STF2_9PROT</name>
<dbReference type="CDD" id="cd04645">
    <property type="entry name" value="LbH_gamma_CA_like"/>
    <property type="match status" value="1"/>
</dbReference>
<evidence type="ECO:0000313" key="1">
    <source>
        <dbReference type="EMBL" id="MBB3065762.1"/>
    </source>
</evidence>
<dbReference type="GO" id="GO:0016740">
    <property type="term" value="F:transferase activity"/>
    <property type="evidence" value="ECO:0007669"/>
    <property type="project" value="UniProtKB-KW"/>
</dbReference>
<dbReference type="Proteomes" id="UP000581135">
    <property type="component" value="Unassembled WGS sequence"/>
</dbReference>
<comment type="caution">
    <text evidence="1">The sequence shown here is derived from an EMBL/GenBank/DDBJ whole genome shotgun (WGS) entry which is preliminary data.</text>
</comment>
<dbReference type="SUPFAM" id="SSF51161">
    <property type="entry name" value="Trimeric LpxA-like enzymes"/>
    <property type="match status" value="1"/>
</dbReference>
<dbReference type="AlphaFoldDB" id="A0A839STF2"/>
<proteinExistence type="predicted"/>
<keyword evidence="2" id="KW-1185">Reference proteome</keyword>
<dbReference type="EMBL" id="JACHXA010000005">
    <property type="protein sequence ID" value="MBB3065762.1"/>
    <property type="molecule type" value="Genomic_DNA"/>
</dbReference>
<sequence length="183" mass="19220">MAAIIKAFKGVSPRIHETAFIADGAVVIGDVEIGPESSVWYGCVIRGDVNRIRIGARTNIQDGSIIHCNHDPKGDYRETGGGMPTLIGDGITIGHMALLHACTLEDGSFVGMRAVVMDQAVVQEGAMLAAGALLTPRKVVESGTLWAGSPARHARALTEAERGFLPYSAANYAKLAAAHKQAS</sequence>
<dbReference type="InterPro" id="IPR001451">
    <property type="entry name" value="Hexapep"/>
</dbReference>
<keyword evidence="1" id="KW-0808">Transferase</keyword>
<dbReference type="RefSeq" id="WP_221205840.1">
    <property type="nucleotide sequence ID" value="NZ_JACHXA010000005.1"/>
</dbReference>
<dbReference type="PANTHER" id="PTHR13061:SF29">
    <property type="entry name" value="GAMMA CARBONIC ANHYDRASE-LIKE 1, MITOCHONDRIAL-RELATED"/>
    <property type="match status" value="1"/>
</dbReference>
<accession>A0A839STF2</accession>
<dbReference type="InterPro" id="IPR011004">
    <property type="entry name" value="Trimer_LpxA-like_sf"/>
</dbReference>
<dbReference type="InterPro" id="IPR047324">
    <property type="entry name" value="LbH_gamma_CA-like"/>
</dbReference>
<reference evidence="1 2" key="1">
    <citation type="submission" date="2020-08" db="EMBL/GenBank/DDBJ databases">
        <title>Genomic Encyclopedia of Type Strains, Phase III (KMG-III): the genomes of soil and plant-associated and newly described type strains.</title>
        <authorList>
            <person name="Whitman W."/>
        </authorList>
    </citation>
    <scope>NUCLEOTIDE SEQUENCE [LARGE SCALE GENOMIC DNA]</scope>
    <source>
        <strain evidence="1 2">CECT 8803</strain>
    </source>
</reference>
<organism evidence="1 2">
    <name type="scientific">Limibacillus halophilus</name>
    <dbReference type="NCBI Taxonomy" id="1579333"/>
    <lineage>
        <taxon>Bacteria</taxon>
        <taxon>Pseudomonadati</taxon>
        <taxon>Pseudomonadota</taxon>
        <taxon>Alphaproteobacteria</taxon>
        <taxon>Rhodospirillales</taxon>
        <taxon>Rhodovibrionaceae</taxon>
        <taxon>Limibacillus</taxon>
    </lineage>
</organism>
<dbReference type="PANTHER" id="PTHR13061">
    <property type="entry name" value="DYNACTIN SUBUNIT P25"/>
    <property type="match status" value="1"/>
</dbReference>
<protein>
    <submittedName>
        <fullName evidence="1">Carbonic anhydrase/acetyltransferase-like protein (Isoleucine patch superfamily)</fullName>
    </submittedName>
</protein>